<protein>
    <recommendedName>
        <fullName evidence="3">SnoaL-like domain-containing protein</fullName>
    </recommendedName>
</protein>
<dbReference type="RefSeq" id="WP_281893721.1">
    <property type="nucleotide sequence ID" value="NZ_BSDI01000007.1"/>
</dbReference>
<dbReference type="Gene3D" id="3.10.450.50">
    <property type="match status" value="1"/>
</dbReference>
<keyword evidence="2" id="KW-1185">Reference proteome</keyword>
<organism evidence="1 2">
    <name type="scientific">Phytohabitans aurantiacus</name>
    <dbReference type="NCBI Taxonomy" id="3016789"/>
    <lineage>
        <taxon>Bacteria</taxon>
        <taxon>Bacillati</taxon>
        <taxon>Actinomycetota</taxon>
        <taxon>Actinomycetes</taxon>
        <taxon>Micromonosporales</taxon>
        <taxon>Micromonosporaceae</taxon>
    </lineage>
</organism>
<dbReference type="SUPFAM" id="SSF54427">
    <property type="entry name" value="NTF2-like"/>
    <property type="match status" value="1"/>
</dbReference>
<sequence>MAYQSPAHFCAEYAKDHSPTEADESDAVFTLEKVTVVSETADTARVEALWFACGHEPDSGYYDVFERFAFILVKRDDGWRLHATENLGYE</sequence>
<proteinExistence type="predicted"/>
<dbReference type="InterPro" id="IPR032710">
    <property type="entry name" value="NTF2-like_dom_sf"/>
</dbReference>
<dbReference type="Proteomes" id="UP001144280">
    <property type="component" value="Unassembled WGS sequence"/>
</dbReference>
<accession>A0ABQ5QPK2</accession>
<comment type="caution">
    <text evidence="1">The sequence shown here is derived from an EMBL/GenBank/DDBJ whole genome shotgun (WGS) entry which is preliminary data.</text>
</comment>
<reference evidence="1" key="1">
    <citation type="submission" date="2022-12" db="EMBL/GenBank/DDBJ databases">
        <title>New Phytohabitans aurantiacus sp. RD004123 nov., an actinomycete isolated from soil.</title>
        <authorList>
            <person name="Triningsih D.W."/>
            <person name="Harunari E."/>
            <person name="Igarashi Y."/>
        </authorList>
    </citation>
    <scope>NUCLEOTIDE SEQUENCE</scope>
    <source>
        <strain evidence="1">RD004123</strain>
    </source>
</reference>
<evidence type="ECO:0008006" key="3">
    <source>
        <dbReference type="Google" id="ProtNLM"/>
    </source>
</evidence>
<dbReference type="EMBL" id="BSDI01000007">
    <property type="protein sequence ID" value="GLH96493.1"/>
    <property type="molecule type" value="Genomic_DNA"/>
</dbReference>
<name>A0ABQ5QPK2_9ACTN</name>
<evidence type="ECO:0000313" key="1">
    <source>
        <dbReference type="EMBL" id="GLH96493.1"/>
    </source>
</evidence>
<gene>
    <name evidence="1" type="ORF">Pa4123_17670</name>
</gene>
<evidence type="ECO:0000313" key="2">
    <source>
        <dbReference type="Proteomes" id="UP001144280"/>
    </source>
</evidence>